<dbReference type="PRINTS" id="PR00412">
    <property type="entry name" value="EPOXHYDRLASE"/>
</dbReference>
<gene>
    <name evidence="2" type="ORF">SAMN05444370_11377</name>
</gene>
<dbReference type="EMBL" id="FNQM01000013">
    <property type="protein sequence ID" value="SEA83274.1"/>
    <property type="molecule type" value="Genomic_DNA"/>
</dbReference>
<proteinExistence type="predicted"/>
<dbReference type="GO" id="GO:0047372">
    <property type="term" value="F:monoacylglycerol lipase activity"/>
    <property type="evidence" value="ECO:0007669"/>
    <property type="project" value="TreeGrafter"/>
</dbReference>
<organism evidence="2 3">
    <name type="scientific">Rubrimonas cliftonensis</name>
    <dbReference type="NCBI Taxonomy" id="89524"/>
    <lineage>
        <taxon>Bacteria</taxon>
        <taxon>Pseudomonadati</taxon>
        <taxon>Pseudomonadota</taxon>
        <taxon>Alphaproteobacteria</taxon>
        <taxon>Rhodobacterales</taxon>
        <taxon>Paracoccaceae</taxon>
        <taxon>Rubrimonas</taxon>
    </lineage>
</organism>
<sequence>MSWSGFREARLPGRGAEIFARIGGDGPPLLLLHGFPQTHEAWRRVAPRLARRFTVVAADLRGYGRSDAPADDPDHETYAKRAMAADMVEAMRSLGFGRFSLAGHDRGGRVAYRLALDWPAAVERLAALEIAPTAMFWRAFSAEMALKAWHWPFLAQKPPTPERLIGADPVFFLETLLRDWSKSKDLSAFDGAIAAYREAFAPPERIAAFCADYRAGAGPDRAHDEADLAAGRRIAAPVLLMCGERGFPAASGDPAAHWAGFAQDFRCRVVDCGHFPAEEAPDQTAAALEAFFGEPA</sequence>
<keyword evidence="3" id="KW-1185">Reference proteome</keyword>
<name>A0A1H4EDZ0_9RHOB</name>
<dbReference type="PANTHER" id="PTHR43798">
    <property type="entry name" value="MONOACYLGLYCEROL LIPASE"/>
    <property type="match status" value="1"/>
</dbReference>
<accession>A0A1H4EDZ0</accession>
<dbReference type="AlphaFoldDB" id="A0A1H4EDZ0"/>
<dbReference type="SUPFAM" id="SSF53474">
    <property type="entry name" value="alpha/beta-Hydrolases"/>
    <property type="match status" value="1"/>
</dbReference>
<evidence type="ECO:0000313" key="3">
    <source>
        <dbReference type="Proteomes" id="UP000198703"/>
    </source>
</evidence>
<dbReference type="OrthoDB" id="9804723at2"/>
<feature type="domain" description="AB hydrolase-1" evidence="1">
    <location>
        <begin position="27"/>
        <end position="281"/>
    </location>
</feature>
<reference evidence="2 3" key="1">
    <citation type="submission" date="2016-10" db="EMBL/GenBank/DDBJ databases">
        <authorList>
            <person name="de Groot N.N."/>
        </authorList>
    </citation>
    <scope>NUCLEOTIDE SEQUENCE [LARGE SCALE GENOMIC DNA]</scope>
    <source>
        <strain evidence="2 3">DSM 15345</strain>
    </source>
</reference>
<dbReference type="GO" id="GO:0046464">
    <property type="term" value="P:acylglycerol catabolic process"/>
    <property type="evidence" value="ECO:0007669"/>
    <property type="project" value="TreeGrafter"/>
</dbReference>
<dbReference type="InterPro" id="IPR000073">
    <property type="entry name" value="AB_hydrolase_1"/>
</dbReference>
<protein>
    <submittedName>
        <fullName evidence="2">Haloacetate dehalogenase</fullName>
    </submittedName>
</protein>
<dbReference type="InterPro" id="IPR050266">
    <property type="entry name" value="AB_hydrolase_sf"/>
</dbReference>
<dbReference type="PRINTS" id="PR00111">
    <property type="entry name" value="ABHYDROLASE"/>
</dbReference>
<evidence type="ECO:0000259" key="1">
    <source>
        <dbReference type="Pfam" id="PF00561"/>
    </source>
</evidence>
<dbReference type="Gene3D" id="3.40.50.1820">
    <property type="entry name" value="alpha/beta hydrolase"/>
    <property type="match status" value="1"/>
</dbReference>
<dbReference type="InterPro" id="IPR029058">
    <property type="entry name" value="AB_hydrolase_fold"/>
</dbReference>
<dbReference type="GO" id="GO:0016020">
    <property type="term" value="C:membrane"/>
    <property type="evidence" value="ECO:0007669"/>
    <property type="project" value="TreeGrafter"/>
</dbReference>
<dbReference type="PANTHER" id="PTHR43798:SF33">
    <property type="entry name" value="HYDROLASE, PUTATIVE (AFU_ORTHOLOGUE AFUA_2G14860)-RELATED"/>
    <property type="match status" value="1"/>
</dbReference>
<evidence type="ECO:0000313" key="2">
    <source>
        <dbReference type="EMBL" id="SEA83274.1"/>
    </source>
</evidence>
<dbReference type="RefSeq" id="WP_093255210.1">
    <property type="nucleotide sequence ID" value="NZ_FNQM01000013.1"/>
</dbReference>
<dbReference type="Proteomes" id="UP000198703">
    <property type="component" value="Unassembled WGS sequence"/>
</dbReference>
<dbReference type="STRING" id="89524.SAMN05444370_11377"/>
<dbReference type="Pfam" id="PF00561">
    <property type="entry name" value="Abhydrolase_1"/>
    <property type="match status" value="1"/>
</dbReference>
<dbReference type="InterPro" id="IPR000639">
    <property type="entry name" value="Epox_hydrolase-like"/>
</dbReference>